<dbReference type="AlphaFoldDB" id="A0A832A445"/>
<dbReference type="EMBL" id="DSTK01000027">
    <property type="protein sequence ID" value="HFK97571.1"/>
    <property type="molecule type" value="Genomic_DNA"/>
</dbReference>
<feature type="region of interest" description="Disordered" evidence="1">
    <location>
        <begin position="190"/>
        <end position="213"/>
    </location>
</feature>
<evidence type="ECO:0000256" key="1">
    <source>
        <dbReference type="SAM" id="MobiDB-lite"/>
    </source>
</evidence>
<feature type="region of interest" description="Disordered" evidence="1">
    <location>
        <begin position="1"/>
        <end position="30"/>
    </location>
</feature>
<feature type="compositionally biased region" description="Low complexity" evidence="1">
    <location>
        <begin position="267"/>
        <end position="282"/>
    </location>
</feature>
<comment type="caution">
    <text evidence="3">The sequence shown here is derived from an EMBL/GenBank/DDBJ whole genome shotgun (WGS) entry which is preliminary data.</text>
</comment>
<name>A0A832A445_9BACT</name>
<keyword evidence="2" id="KW-0472">Membrane</keyword>
<feature type="transmembrane region" description="Helical" evidence="2">
    <location>
        <begin position="352"/>
        <end position="371"/>
    </location>
</feature>
<keyword evidence="2" id="KW-1133">Transmembrane helix</keyword>
<protein>
    <submittedName>
        <fullName evidence="3">Uncharacterized protein</fullName>
    </submittedName>
</protein>
<gene>
    <name evidence="3" type="ORF">ENS06_09670</name>
</gene>
<proteinExistence type="predicted"/>
<evidence type="ECO:0000313" key="3">
    <source>
        <dbReference type="EMBL" id="HFK97571.1"/>
    </source>
</evidence>
<sequence>MTAKRGSDPGSGAMGKAKKRQRPASRFGMGRRRGRVPSFIRFRPLLICALSVSLTLGVLWAEGIVPALASWMPPLANASLADERASWAVPRAPYRLVFYDNARYPVSPENGLPVAVWEHPDFSPLVAVDANLWVGVSVFRAASAESALADRIYANVQLKLIVDEYERLQQRAREVLEGLGLHPLTVNLAGAPAGGTPLGGPGPKPNDAPPGREPVETALARLRAVYRQAASEQHAPAFGEGGSLAGIFLAMTGSPSEGPPAGGGSPEGASSGPGAVASGRSPFGSASGGDFSGNAGMASSGRDSVPEPGLVPPDLGRDIGMARSFLEDQPLPWVLRAALAAVRFLFTHKVEVLAALLFFFAVFWIVAAIVTQKRRRRM</sequence>
<feature type="compositionally biased region" description="Pro residues" evidence="1">
    <location>
        <begin position="200"/>
        <end position="212"/>
    </location>
</feature>
<feature type="region of interest" description="Disordered" evidence="1">
    <location>
        <begin position="249"/>
        <end position="313"/>
    </location>
</feature>
<feature type="compositionally biased region" description="Basic residues" evidence="1">
    <location>
        <begin position="16"/>
        <end position="30"/>
    </location>
</feature>
<accession>A0A832A445</accession>
<evidence type="ECO:0000256" key="2">
    <source>
        <dbReference type="SAM" id="Phobius"/>
    </source>
</evidence>
<keyword evidence="2" id="KW-0812">Transmembrane</keyword>
<reference evidence="3" key="1">
    <citation type="journal article" date="2020" name="mSystems">
        <title>Genome- and Community-Level Interaction Insights into Carbon Utilization and Element Cycling Functions of Hydrothermarchaeota in Hydrothermal Sediment.</title>
        <authorList>
            <person name="Zhou Z."/>
            <person name="Liu Y."/>
            <person name="Xu W."/>
            <person name="Pan J."/>
            <person name="Luo Z.H."/>
            <person name="Li M."/>
        </authorList>
    </citation>
    <scope>NUCLEOTIDE SEQUENCE [LARGE SCALE GENOMIC DNA]</scope>
    <source>
        <strain evidence="3">SpSt-456</strain>
    </source>
</reference>
<organism evidence="3">
    <name type="scientific">Desulfacinum infernum</name>
    <dbReference type="NCBI Taxonomy" id="35837"/>
    <lineage>
        <taxon>Bacteria</taxon>
        <taxon>Pseudomonadati</taxon>
        <taxon>Thermodesulfobacteriota</taxon>
        <taxon>Syntrophobacteria</taxon>
        <taxon>Syntrophobacterales</taxon>
        <taxon>Syntrophobacteraceae</taxon>
        <taxon>Desulfacinum</taxon>
    </lineage>
</organism>